<feature type="compositionally biased region" description="Basic residues" evidence="1">
    <location>
        <begin position="47"/>
        <end position="61"/>
    </location>
</feature>
<comment type="caution">
    <text evidence="2">The sequence shown here is derived from an EMBL/GenBank/DDBJ whole genome shotgun (WGS) entry which is preliminary data.</text>
</comment>
<protein>
    <submittedName>
        <fullName evidence="2">Uncharacterized protein</fullName>
    </submittedName>
</protein>
<evidence type="ECO:0000313" key="3">
    <source>
        <dbReference type="Proteomes" id="UP001391051"/>
    </source>
</evidence>
<gene>
    <name evidence="2" type="ORF">PG986_002477</name>
</gene>
<keyword evidence="3" id="KW-1185">Reference proteome</keyword>
<feature type="compositionally biased region" description="Basic and acidic residues" evidence="1">
    <location>
        <begin position="70"/>
        <end position="82"/>
    </location>
</feature>
<evidence type="ECO:0000256" key="1">
    <source>
        <dbReference type="SAM" id="MobiDB-lite"/>
    </source>
</evidence>
<sequence>MKVDQGTGHGIVTTTPPEPVVYRGPEPSTGTSWLRWTEGLGTENPPVKKKRASRAPRRAKTSRLAASSPERQEERTERTEPRRIHRNQRHSRSQETALVRSTAGRRGSKAACAGDALYHHRNDLDFQEWTRDGLPLHTPQDAAATISTYMDVPSTLQPFVGTHNPHYVNTGLYFWRNFAMPLLYTTRLASLDDAERKLMTGIDDDWEVHMRGLKAILNVVGGMSALGRASAKVLSEFRMMGIEGSIAAGKAPMLPFSRIYDALDLQLPTSLSDLVFVQTQLEECYVDTRTIRTITTSYALIKASRHTKQFSSSGKTFVVRCKPEELMEEFASIQYELVCHPDPSFLRRHCCHPGAYVR</sequence>
<accession>A0ABR1QNY6</accession>
<proteinExistence type="predicted"/>
<dbReference type="EMBL" id="JAQQWE010000002">
    <property type="protein sequence ID" value="KAK7961652.1"/>
    <property type="molecule type" value="Genomic_DNA"/>
</dbReference>
<feature type="region of interest" description="Disordered" evidence="1">
    <location>
        <begin position="1"/>
        <end position="107"/>
    </location>
</feature>
<dbReference type="GeneID" id="92071761"/>
<dbReference type="Proteomes" id="UP001391051">
    <property type="component" value="Unassembled WGS sequence"/>
</dbReference>
<organism evidence="2 3">
    <name type="scientific">Apiospora aurea</name>
    <dbReference type="NCBI Taxonomy" id="335848"/>
    <lineage>
        <taxon>Eukaryota</taxon>
        <taxon>Fungi</taxon>
        <taxon>Dikarya</taxon>
        <taxon>Ascomycota</taxon>
        <taxon>Pezizomycotina</taxon>
        <taxon>Sordariomycetes</taxon>
        <taxon>Xylariomycetidae</taxon>
        <taxon>Amphisphaeriales</taxon>
        <taxon>Apiosporaceae</taxon>
        <taxon>Apiospora</taxon>
    </lineage>
</organism>
<dbReference type="RefSeq" id="XP_066703763.1">
    <property type="nucleotide sequence ID" value="XM_066838699.1"/>
</dbReference>
<evidence type="ECO:0000313" key="2">
    <source>
        <dbReference type="EMBL" id="KAK7961652.1"/>
    </source>
</evidence>
<reference evidence="2 3" key="1">
    <citation type="submission" date="2023-01" db="EMBL/GenBank/DDBJ databases">
        <title>Analysis of 21 Apiospora genomes using comparative genomics revels a genus with tremendous synthesis potential of carbohydrate active enzymes and secondary metabolites.</title>
        <authorList>
            <person name="Sorensen T."/>
        </authorList>
    </citation>
    <scope>NUCLEOTIDE SEQUENCE [LARGE SCALE GENOMIC DNA]</scope>
    <source>
        <strain evidence="2 3">CBS 24483</strain>
    </source>
</reference>
<name>A0ABR1QNY6_9PEZI</name>